<feature type="chain" id="PRO_5012912615" description="Hydrophobin" evidence="1">
    <location>
        <begin position="16"/>
        <end position="103"/>
    </location>
</feature>
<evidence type="ECO:0000313" key="3">
    <source>
        <dbReference type="Proteomes" id="UP000191285"/>
    </source>
</evidence>
<dbReference type="OrthoDB" id="5137131at2759"/>
<name>A0A1V6U0F8_9EURO</name>
<organism evidence="2 3">
    <name type="scientific">Penicillium steckii</name>
    <dbReference type="NCBI Taxonomy" id="303698"/>
    <lineage>
        <taxon>Eukaryota</taxon>
        <taxon>Fungi</taxon>
        <taxon>Dikarya</taxon>
        <taxon>Ascomycota</taxon>
        <taxon>Pezizomycotina</taxon>
        <taxon>Eurotiomycetes</taxon>
        <taxon>Eurotiomycetidae</taxon>
        <taxon>Eurotiales</taxon>
        <taxon>Aspergillaceae</taxon>
        <taxon>Penicillium</taxon>
    </lineage>
</organism>
<reference evidence="3" key="1">
    <citation type="journal article" date="2017" name="Nat. Microbiol.">
        <title>Global analysis of biosynthetic gene clusters reveals vast potential of secondary metabolite production in Penicillium species.</title>
        <authorList>
            <person name="Nielsen J.C."/>
            <person name="Grijseels S."/>
            <person name="Prigent S."/>
            <person name="Ji B."/>
            <person name="Dainat J."/>
            <person name="Nielsen K.F."/>
            <person name="Frisvad J.C."/>
            <person name="Workman M."/>
            <person name="Nielsen J."/>
        </authorList>
    </citation>
    <scope>NUCLEOTIDE SEQUENCE [LARGE SCALE GENOMIC DNA]</scope>
    <source>
        <strain evidence="3">IBT 24891</strain>
    </source>
</reference>
<evidence type="ECO:0000256" key="1">
    <source>
        <dbReference type="SAM" id="SignalP"/>
    </source>
</evidence>
<evidence type="ECO:0000313" key="2">
    <source>
        <dbReference type="EMBL" id="OQE32065.1"/>
    </source>
</evidence>
<sequence length="103" mass="10862">MKLLALLTLTVVVSGNFTCIKPVNPIPAGPPGVCCEELNQNALLGFVYTGNTCTRANKIDEADDGKTTYTSCEGGKRAACCDPLLTKLSEAVNLACVLPEKNE</sequence>
<accession>A0A1V6U0F8</accession>
<gene>
    <name evidence="2" type="ORF">PENSTE_c001G02150</name>
</gene>
<keyword evidence="3" id="KW-1185">Reference proteome</keyword>
<proteinExistence type="predicted"/>
<dbReference type="AlphaFoldDB" id="A0A1V6U0F8"/>
<dbReference type="Proteomes" id="UP000191285">
    <property type="component" value="Unassembled WGS sequence"/>
</dbReference>
<comment type="caution">
    <text evidence="2">The sequence shown here is derived from an EMBL/GenBank/DDBJ whole genome shotgun (WGS) entry which is preliminary data.</text>
</comment>
<dbReference type="EMBL" id="MLKD01000001">
    <property type="protein sequence ID" value="OQE32065.1"/>
    <property type="molecule type" value="Genomic_DNA"/>
</dbReference>
<evidence type="ECO:0008006" key="4">
    <source>
        <dbReference type="Google" id="ProtNLM"/>
    </source>
</evidence>
<protein>
    <recommendedName>
        <fullName evidence="4">Hydrophobin</fullName>
    </recommendedName>
</protein>
<keyword evidence="1" id="KW-0732">Signal</keyword>
<feature type="signal peptide" evidence="1">
    <location>
        <begin position="1"/>
        <end position="15"/>
    </location>
</feature>